<sequence length="347" mass="37638">MKRRVFDAGRRLAALIAASVMTVVVSAVVASIPARAQTPEKLELRYQGWASKVLYPELAEDLGYLAPIRLKWVGNTTSGPQDIQAAVTGDVDFGGAFNGSIVKLVAAHAPVKAVISFVGTDKETNGGLFVLQDSPIKGARDLVGRKIGVNTPGAYEQYLVTAYLQKSGLSKEEIEKVVFVAAPPVNLAQLLKQKQLDAVFLEDIIKDKLLADGGARLLTTDYQLLGSFGYASYLFTDKFIAQNPNTVRKFVDGTARAIEWARNTPRAEVVARLKKIVEARHRNEDTSIVNYWKSAGVGGKGGLIAAEDFTTYIDWYVNNGVLKPGQVKPGGVYSNEFNPFNQSVASK</sequence>
<dbReference type="RefSeq" id="WP_230561114.1">
    <property type="nucleotide sequence ID" value="NZ_JAJITC010000005.1"/>
</dbReference>
<organism evidence="2 3">
    <name type="scientific">Paraburkholderia translucens</name>
    <dbReference type="NCBI Taxonomy" id="2886945"/>
    <lineage>
        <taxon>Bacteria</taxon>
        <taxon>Pseudomonadati</taxon>
        <taxon>Pseudomonadota</taxon>
        <taxon>Betaproteobacteria</taxon>
        <taxon>Burkholderiales</taxon>
        <taxon>Burkholderiaceae</taxon>
        <taxon>Paraburkholderia</taxon>
    </lineage>
</organism>
<accession>A0ABS8KBV7</accession>
<evidence type="ECO:0000259" key="1">
    <source>
        <dbReference type="Pfam" id="PF09084"/>
    </source>
</evidence>
<evidence type="ECO:0000313" key="2">
    <source>
        <dbReference type="EMBL" id="MCC8402246.1"/>
    </source>
</evidence>
<dbReference type="PANTHER" id="PTHR30024:SF42">
    <property type="entry name" value="ALIPHATIC SULFONATES-BINDING PROTEIN-RELATED"/>
    <property type="match status" value="1"/>
</dbReference>
<dbReference type="PANTHER" id="PTHR30024">
    <property type="entry name" value="ALIPHATIC SULFONATES-BINDING PROTEIN-RELATED"/>
    <property type="match status" value="1"/>
</dbReference>
<evidence type="ECO:0000313" key="3">
    <source>
        <dbReference type="Proteomes" id="UP001430614"/>
    </source>
</evidence>
<dbReference type="Gene3D" id="3.40.190.10">
    <property type="entry name" value="Periplasmic binding protein-like II"/>
    <property type="match status" value="2"/>
</dbReference>
<gene>
    <name evidence="2" type="ORF">LJ655_10130</name>
</gene>
<protein>
    <submittedName>
        <fullName evidence="2">ABC transporter substrate-binding protein</fullName>
    </submittedName>
</protein>
<comment type="caution">
    <text evidence="2">The sequence shown here is derived from an EMBL/GenBank/DDBJ whole genome shotgun (WGS) entry which is preliminary data.</text>
</comment>
<keyword evidence="3" id="KW-1185">Reference proteome</keyword>
<reference evidence="2 3" key="1">
    <citation type="submission" date="2021-11" db="EMBL/GenBank/DDBJ databases">
        <authorList>
            <person name="Oh E.-T."/>
            <person name="Kim S.-B."/>
        </authorList>
    </citation>
    <scope>NUCLEOTIDE SEQUENCE [LARGE SCALE GENOMIC DNA]</scope>
    <source>
        <strain evidence="2 3">MMS20-SJTN17</strain>
    </source>
</reference>
<dbReference type="SUPFAM" id="SSF53850">
    <property type="entry name" value="Periplasmic binding protein-like II"/>
    <property type="match status" value="1"/>
</dbReference>
<name>A0ABS8KBV7_9BURK</name>
<feature type="domain" description="SsuA/THI5-like" evidence="1">
    <location>
        <begin position="81"/>
        <end position="266"/>
    </location>
</feature>
<dbReference type="Pfam" id="PF09084">
    <property type="entry name" value="NMT1"/>
    <property type="match status" value="1"/>
</dbReference>
<dbReference type="InterPro" id="IPR015168">
    <property type="entry name" value="SsuA/THI5"/>
</dbReference>
<proteinExistence type="predicted"/>
<dbReference type="EMBL" id="JAJITC010000005">
    <property type="protein sequence ID" value="MCC8402246.1"/>
    <property type="molecule type" value="Genomic_DNA"/>
</dbReference>
<dbReference type="Proteomes" id="UP001430614">
    <property type="component" value="Unassembled WGS sequence"/>
</dbReference>